<dbReference type="InterPro" id="IPR037518">
    <property type="entry name" value="MPN"/>
</dbReference>
<dbReference type="InterPro" id="IPR045810">
    <property type="entry name" value="eIF3h_C"/>
</dbReference>
<dbReference type="InterPro" id="IPR000555">
    <property type="entry name" value="JAMM/MPN+_dom"/>
</dbReference>
<evidence type="ECO:0000259" key="4">
    <source>
        <dbReference type="PROSITE" id="PS50249"/>
    </source>
</evidence>
<dbReference type="PANTHER" id="PTHR10410">
    <property type="entry name" value="EUKARYOTIC TRANSLATION INITIATION FACTOR 3 -RELATED"/>
    <property type="match status" value="1"/>
</dbReference>
<protein>
    <recommendedName>
        <fullName evidence="4">MPN domain-containing protein</fullName>
    </recommendedName>
</protein>
<dbReference type="InterPro" id="IPR027524">
    <property type="entry name" value="eIF3h"/>
</dbReference>
<keyword evidence="3" id="KW-0648">Protein biosynthesis</keyword>
<dbReference type="GO" id="GO:0005852">
    <property type="term" value="C:eukaryotic translation initiation factor 3 complex"/>
    <property type="evidence" value="ECO:0007669"/>
    <property type="project" value="InterPro"/>
</dbReference>
<evidence type="ECO:0000256" key="2">
    <source>
        <dbReference type="ARBA" id="ARBA00022540"/>
    </source>
</evidence>
<keyword evidence="2" id="KW-0396">Initiation factor</keyword>
<dbReference type="Pfam" id="PF01398">
    <property type="entry name" value="JAB"/>
    <property type="match status" value="1"/>
</dbReference>
<dbReference type="EMBL" id="HBGA01045300">
    <property type="protein sequence ID" value="CAD9005429.1"/>
    <property type="molecule type" value="Transcribed_RNA"/>
</dbReference>
<dbReference type="GO" id="GO:0003743">
    <property type="term" value="F:translation initiation factor activity"/>
    <property type="evidence" value="ECO:0007669"/>
    <property type="project" value="UniProtKB-KW"/>
</dbReference>
<proteinExistence type="predicted"/>
<sequence>MMPSSEVIHPPIPTVEVTHDVKRVTIEGLVMLKLVNHCQNSLPQMATGQLLGLDVAESLEVTNCFPFIHREAEFRPRDGQEEEAEREARDYQYEMLKSLREVNVDCNAVGWYCSIWQEGYLSTNVIETQYDYQKELGANAVCLVFDPLKTTQGKLCIKALRLKKKFMDMYKAGDFTQEAIKENKLTYEDIFEELPLQIKNNSLTDVFISELAGSKYFNDHSCLEDSPELETTGYISYGLEGVVEGCDDLQQTTQKYLYDHRKWKQSQSYHEAGQKPVTKPSRLESILLSKQMMNHCTYLEELGTANFQNLYFADALQKVATDGSRDSS</sequence>
<gene>
    <name evidence="5" type="ORF">EGYM00392_LOCUS16517</name>
</gene>
<dbReference type="Gene3D" id="3.40.140.10">
    <property type="entry name" value="Cytidine Deaminase, domain 2"/>
    <property type="match status" value="1"/>
</dbReference>
<dbReference type="GO" id="GO:0008237">
    <property type="term" value="F:metallopeptidase activity"/>
    <property type="evidence" value="ECO:0007669"/>
    <property type="project" value="InterPro"/>
</dbReference>
<dbReference type="CDD" id="cd08065">
    <property type="entry name" value="MPN_eIF3h"/>
    <property type="match status" value="1"/>
</dbReference>
<evidence type="ECO:0000313" key="5">
    <source>
        <dbReference type="EMBL" id="CAD9005429.1"/>
    </source>
</evidence>
<feature type="domain" description="MPN" evidence="4">
    <location>
        <begin position="24"/>
        <end position="166"/>
    </location>
</feature>
<evidence type="ECO:0000256" key="1">
    <source>
        <dbReference type="ARBA" id="ARBA00022490"/>
    </source>
</evidence>
<dbReference type="SMART" id="SM00232">
    <property type="entry name" value="JAB_MPN"/>
    <property type="match status" value="1"/>
</dbReference>
<reference evidence="5" key="1">
    <citation type="submission" date="2021-01" db="EMBL/GenBank/DDBJ databases">
        <authorList>
            <person name="Corre E."/>
            <person name="Pelletier E."/>
            <person name="Niang G."/>
            <person name="Scheremetjew M."/>
            <person name="Finn R."/>
            <person name="Kale V."/>
            <person name="Holt S."/>
            <person name="Cochrane G."/>
            <person name="Meng A."/>
            <person name="Brown T."/>
            <person name="Cohen L."/>
        </authorList>
    </citation>
    <scope>NUCLEOTIDE SEQUENCE</scope>
    <source>
        <strain evidence="5">NIES-381</strain>
    </source>
</reference>
<name>A0A7S1I9J0_9EUGL</name>
<dbReference type="InterPro" id="IPR050242">
    <property type="entry name" value="JAMM_MPN+_peptidase_M67A"/>
</dbReference>
<keyword evidence="1" id="KW-0963">Cytoplasm</keyword>
<accession>A0A7S1I9J0</accession>
<dbReference type="Pfam" id="PF19445">
    <property type="entry name" value="eIF3h_C"/>
    <property type="match status" value="1"/>
</dbReference>
<organism evidence="5">
    <name type="scientific">Eutreptiella gymnastica</name>
    <dbReference type="NCBI Taxonomy" id="73025"/>
    <lineage>
        <taxon>Eukaryota</taxon>
        <taxon>Discoba</taxon>
        <taxon>Euglenozoa</taxon>
        <taxon>Euglenida</taxon>
        <taxon>Spirocuta</taxon>
        <taxon>Euglenophyceae</taxon>
        <taxon>Eutreptiales</taxon>
        <taxon>Eutreptiaceae</taxon>
        <taxon>Eutreptiella</taxon>
    </lineage>
</organism>
<dbReference type="AlphaFoldDB" id="A0A7S1I9J0"/>
<dbReference type="PROSITE" id="PS50249">
    <property type="entry name" value="MPN"/>
    <property type="match status" value="1"/>
</dbReference>
<evidence type="ECO:0000256" key="3">
    <source>
        <dbReference type="ARBA" id="ARBA00022917"/>
    </source>
</evidence>